<dbReference type="Proteomes" id="UP000050741">
    <property type="component" value="Unassembled WGS sequence"/>
</dbReference>
<evidence type="ECO:0000313" key="3">
    <source>
        <dbReference type="WBParaSite" id="GPLIN_000939100"/>
    </source>
</evidence>
<evidence type="ECO:0000256" key="1">
    <source>
        <dbReference type="SAM" id="MobiDB-lite"/>
    </source>
</evidence>
<evidence type="ECO:0000313" key="2">
    <source>
        <dbReference type="Proteomes" id="UP000050741"/>
    </source>
</evidence>
<feature type="region of interest" description="Disordered" evidence="1">
    <location>
        <begin position="161"/>
        <end position="184"/>
    </location>
</feature>
<proteinExistence type="predicted"/>
<reference evidence="2" key="1">
    <citation type="submission" date="2014-05" db="EMBL/GenBank/DDBJ databases">
        <title>The genome and life-stage specific transcriptomes of Globodera pallida elucidate key aspects of plant parasitism by a cyst nematode.</title>
        <authorList>
            <person name="Cotton J.A."/>
            <person name="Lilley C.J."/>
            <person name="Jones L.M."/>
            <person name="Kikuchi T."/>
            <person name="Reid A.J."/>
            <person name="Thorpe P."/>
            <person name="Tsai I.J."/>
            <person name="Beasley H."/>
            <person name="Blok V."/>
            <person name="Cock P.J.A."/>
            <person name="Van den Akker S.E."/>
            <person name="Holroyd N."/>
            <person name="Hunt M."/>
            <person name="Mantelin S."/>
            <person name="Naghra H."/>
            <person name="Pain A."/>
            <person name="Palomares-Rius J.E."/>
            <person name="Zarowiecki M."/>
            <person name="Berriman M."/>
            <person name="Jones J.T."/>
            <person name="Urwin P.E."/>
        </authorList>
    </citation>
    <scope>NUCLEOTIDE SEQUENCE [LARGE SCALE GENOMIC DNA]</scope>
    <source>
        <strain evidence="2">Lindley</strain>
    </source>
</reference>
<protein>
    <submittedName>
        <fullName evidence="3">Uncharacterized protein</fullName>
    </submittedName>
</protein>
<accession>A0A183C944</accession>
<sequence>MFQNFKFLKEARKKNSKISRRDVQNFLATQRSYTLHRQATRRYRRLPTLAAGLHTEWQADLAMFDLPPSNVTNPYELSKNLYKLLGEGSEPLAEKVRTVQTAYAHSVGVASKWARQEYLGRKSREKRSVVVEVGGEDAALEQAIDTLTAFYGVDEEAGVEREKRAAPASRSRLPIKKASDSAESHQKKLDEHLMALKGADLELLDSLSRAKLAEEIAKMHEDDRAILSATQEVGMEAWIQAYRSVRFACQFVFNTLKNRFSLTLDPRYVAGVKISSQLSYILGFTATEFVNEKNEARFMPDMSGGVSSFHVYAPDLIEPMMIGDVTAPVLRIVTIRGKPDENVEEQFLAIHYHKLLVKELAELFIEIRTNSGSLMPFQYDQIPTGSIAKFPHCMVLNIDPSTSRGSHWVDASPELLVQFGGYNVFRGIPYQRGGGVGSVFRSLMRYLLPIGKQLGAAIGRQGLERGKKAQFLSRLDFDMGNQELYLLNNLDLLFTIYKAKDSFLLQTLLGNDTTKYRLAVHDVKLYAKMIEVQPTFNMSLYKSLEKQPATYACNSSASDDACNGWKCGVQRRLQADPV</sequence>
<keyword evidence="2" id="KW-1185">Reference proteome</keyword>
<dbReference type="AlphaFoldDB" id="A0A183C944"/>
<dbReference type="WBParaSite" id="GPLIN_000939100">
    <property type="protein sequence ID" value="GPLIN_000939100"/>
    <property type="gene ID" value="GPLIN_000939100"/>
</dbReference>
<organism evidence="2 3">
    <name type="scientific">Globodera pallida</name>
    <name type="common">Potato cyst nematode worm</name>
    <name type="synonym">Heterodera pallida</name>
    <dbReference type="NCBI Taxonomy" id="36090"/>
    <lineage>
        <taxon>Eukaryota</taxon>
        <taxon>Metazoa</taxon>
        <taxon>Ecdysozoa</taxon>
        <taxon>Nematoda</taxon>
        <taxon>Chromadorea</taxon>
        <taxon>Rhabditida</taxon>
        <taxon>Tylenchina</taxon>
        <taxon>Tylenchomorpha</taxon>
        <taxon>Tylenchoidea</taxon>
        <taxon>Heteroderidae</taxon>
        <taxon>Heteroderinae</taxon>
        <taxon>Globodera</taxon>
    </lineage>
</organism>
<reference evidence="3" key="2">
    <citation type="submission" date="2016-06" db="UniProtKB">
        <authorList>
            <consortium name="WormBaseParasite"/>
        </authorList>
    </citation>
    <scope>IDENTIFICATION</scope>
</reference>
<name>A0A183C944_GLOPA</name>